<protein>
    <submittedName>
        <fullName evidence="6">Uncharacterized protein</fullName>
    </submittedName>
</protein>
<evidence type="ECO:0000256" key="4">
    <source>
        <dbReference type="ARBA" id="ARBA00023136"/>
    </source>
</evidence>
<dbReference type="EMBL" id="QJNS01000154">
    <property type="protein sequence ID" value="RYO84770.1"/>
    <property type="molecule type" value="Genomic_DNA"/>
</dbReference>
<feature type="transmembrane region" description="Helical" evidence="5">
    <location>
        <begin position="345"/>
        <end position="365"/>
    </location>
</feature>
<comment type="subcellular location">
    <subcellularLocation>
        <location evidence="1">Membrane</location>
        <topology evidence="1">Multi-pass membrane protein</topology>
    </subcellularLocation>
</comment>
<dbReference type="InterPro" id="IPR002523">
    <property type="entry name" value="MgTranspt_CorA/ZnTranspt_ZntB"/>
</dbReference>
<reference evidence="6 7" key="1">
    <citation type="submission" date="2018-06" db="EMBL/GenBank/DDBJ databases">
        <title>Complete Genomes of Monosporascus.</title>
        <authorList>
            <person name="Robinson A.J."/>
            <person name="Natvig D.O."/>
        </authorList>
    </citation>
    <scope>NUCLEOTIDE SEQUENCE [LARGE SCALE GENOMIC DNA]</scope>
    <source>
        <strain evidence="6 7">CBS 609.92</strain>
    </source>
</reference>
<organism evidence="6 7">
    <name type="scientific">Monosporascus cannonballus</name>
    <dbReference type="NCBI Taxonomy" id="155416"/>
    <lineage>
        <taxon>Eukaryota</taxon>
        <taxon>Fungi</taxon>
        <taxon>Dikarya</taxon>
        <taxon>Ascomycota</taxon>
        <taxon>Pezizomycotina</taxon>
        <taxon>Sordariomycetes</taxon>
        <taxon>Xylariomycetidae</taxon>
        <taxon>Xylariales</taxon>
        <taxon>Xylariales incertae sedis</taxon>
        <taxon>Monosporascus</taxon>
    </lineage>
</organism>
<evidence type="ECO:0000313" key="7">
    <source>
        <dbReference type="Proteomes" id="UP000294003"/>
    </source>
</evidence>
<keyword evidence="4 5" id="KW-0472">Membrane</keyword>
<dbReference type="Proteomes" id="UP000294003">
    <property type="component" value="Unassembled WGS sequence"/>
</dbReference>
<gene>
    <name evidence="6" type="ORF">DL762_005492</name>
</gene>
<accession>A0ABY0H9B7</accession>
<evidence type="ECO:0000313" key="6">
    <source>
        <dbReference type="EMBL" id="RYO84770.1"/>
    </source>
</evidence>
<feature type="transmembrane region" description="Helical" evidence="5">
    <location>
        <begin position="311"/>
        <end position="333"/>
    </location>
</feature>
<proteinExistence type="predicted"/>
<comment type="caution">
    <text evidence="6">The sequence shown here is derived from an EMBL/GenBank/DDBJ whole genome shotgun (WGS) entry which is preliminary data.</text>
</comment>
<dbReference type="Gene3D" id="1.20.58.340">
    <property type="entry name" value="Magnesium transport protein CorA, transmembrane region"/>
    <property type="match status" value="1"/>
</dbReference>
<dbReference type="InterPro" id="IPR045863">
    <property type="entry name" value="CorA_TM1_TM2"/>
</dbReference>
<sequence length="414" mass="47415">MDEFLFNEQLGLSRIIPEATHYLEILNYSHPDMNRSEWHPLSSEDFDNFLARKGVFAPPELENGVTFTGGLRLVLHQLAENADAFSPHVISLPKGKYEALARILSGYVKGTENADVKTLIPQVQHYASSVAHPLLLPVLILCRELSQDHDKKQRDARQNVRKLEETLLNRYRVAPAAGYGQNKDLILDSIIPELHRLRCEVLWKRPQTWHNVAGRMLKATNEFWDSLEEHLKDAVLQKIHQTILSRLDFVSVKLEGLEGYTQVTLERMDLLRELMNSIIGQVESRLSVEIATQQHRLADASRRDSISMKTLAILGAVFLPGTFLATFFSMPFFDFCDKNDAFSSRIGIYFVIMVPLTLLTLGTWWKFNQMSVKEEEEEDVGDTERRVYTLEARIMQRIRRRTGLGIGTWEAPPA</sequence>
<evidence type="ECO:0000256" key="1">
    <source>
        <dbReference type="ARBA" id="ARBA00004141"/>
    </source>
</evidence>
<evidence type="ECO:0000256" key="3">
    <source>
        <dbReference type="ARBA" id="ARBA00022989"/>
    </source>
</evidence>
<dbReference type="Pfam" id="PF01544">
    <property type="entry name" value="CorA"/>
    <property type="match status" value="1"/>
</dbReference>
<keyword evidence="2 5" id="KW-0812">Transmembrane</keyword>
<keyword evidence="3 5" id="KW-1133">Transmembrane helix</keyword>
<keyword evidence="7" id="KW-1185">Reference proteome</keyword>
<dbReference type="SUPFAM" id="SSF144083">
    <property type="entry name" value="Magnesium transport protein CorA, transmembrane region"/>
    <property type="match status" value="1"/>
</dbReference>
<evidence type="ECO:0000256" key="5">
    <source>
        <dbReference type="SAM" id="Phobius"/>
    </source>
</evidence>
<evidence type="ECO:0000256" key="2">
    <source>
        <dbReference type="ARBA" id="ARBA00022692"/>
    </source>
</evidence>
<name>A0ABY0H9B7_9PEZI</name>